<evidence type="ECO:0000256" key="6">
    <source>
        <dbReference type="ARBA" id="ARBA00023157"/>
    </source>
</evidence>
<comment type="catalytic activity">
    <reaction evidence="10">
        <text>a hydroperoxide + [thioredoxin]-dithiol = an alcohol + [thioredoxin]-disulfide + H2O</text>
        <dbReference type="Rhea" id="RHEA:62620"/>
        <dbReference type="Rhea" id="RHEA-COMP:10698"/>
        <dbReference type="Rhea" id="RHEA-COMP:10700"/>
        <dbReference type="ChEBI" id="CHEBI:15377"/>
        <dbReference type="ChEBI" id="CHEBI:29950"/>
        <dbReference type="ChEBI" id="CHEBI:30879"/>
        <dbReference type="ChEBI" id="CHEBI:35924"/>
        <dbReference type="ChEBI" id="CHEBI:50058"/>
        <dbReference type="EC" id="1.11.1.24"/>
    </reaction>
</comment>
<accession>A0A8H5G8U1</accession>
<evidence type="ECO:0000256" key="2">
    <source>
        <dbReference type="ARBA" id="ARBA00013017"/>
    </source>
</evidence>
<dbReference type="InterPro" id="IPR036249">
    <property type="entry name" value="Thioredoxin-like_sf"/>
</dbReference>
<evidence type="ECO:0000313" key="14">
    <source>
        <dbReference type="Proteomes" id="UP000559027"/>
    </source>
</evidence>
<keyword evidence="5" id="KW-0560">Oxidoreductase</keyword>
<dbReference type="CDD" id="cd03017">
    <property type="entry name" value="PRX_BCP"/>
    <property type="match status" value="1"/>
</dbReference>
<dbReference type="PROSITE" id="PS51352">
    <property type="entry name" value="THIOREDOXIN_2"/>
    <property type="match status" value="1"/>
</dbReference>
<keyword evidence="3" id="KW-0575">Peroxidase</keyword>
<evidence type="ECO:0000313" key="13">
    <source>
        <dbReference type="EMBL" id="KAF5360469.1"/>
    </source>
</evidence>
<dbReference type="Pfam" id="PF00578">
    <property type="entry name" value="AhpC-TSA"/>
    <property type="match status" value="1"/>
</dbReference>
<dbReference type="PANTHER" id="PTHR42801">
    <property type="entry name" value="THIOREDOXIN-DEPENDENT PEROXIDE REDUCTASE"/>
    <property type="match status" value="1"/>
</dbReference>
<protein>
    <recommendedName>
        <fullName evidence="2">thioredoxin-dependent peroxiredoxin</fullName>
        <ecNumber evidence="2">1.11.1.24</ecNumber>
    </recommendedName>
    <alternativeName>
        <fullName evidence="8">Thioredoxin peroxidase</fullName>
    </alternativeName>
</protein>
<evidence type="ECO:0000256" key="11">
    <source>
        <dbReference type="PIRSR" id="PIRSR000239-1"/>
    </source>
</evidence>
<evidence type="ECO:0000256" key="7">
    <source>
        <dbReference type="ARBA" id="ARBA00023284"/>
    </source>
</evidence>
<dbReference type="InterPro" id="IPR050924">
    <property type="entry name" value="Peroxiredoxin_BCP/PrxQ"/>
</dbReference>
<dbReference type="InterPro" id="IPR024706">
    <property type="entry name" value="Peroxiredoxin_AhpC-typ"/>
</dbReference>
<name>A0A8H5G8U1_9AGAR</name>
<organism evidence="13 14">
    <name type="scientific">Leucocoprinus leucothites</name>
    <dbReference type="NCBI Taxonomy" id="201217"/>
    <lineage>
        <taxon>Eukaryota</taxon>
        <taxon>Fungi</taxon>
        <taxon>Dikarya</taxon>
        <taxon>Basidiomycota</taxon>
        <taxon>Agaricomycotina</taxon>
        <taxon>Agaricomycetes</taxon>
        <taxon>Agaricomycetidae</taxon>
        <taxon>Agaricales</taxon>
        <taxon>Agaricineae</taxon>
        <taxon>Agaricaceae</taxon>
        <taxon>Leucocoprinus</taxon>
    </lineage>
</organism>
<comment type="caution">
    <text evidence="13">The sequence shown here is derived from an EMBL/GenBank/DDBJ whole genome shotgun (WGS) entry which is preliminary data.</text>
</comment>
<keyword evidence="14" id="KW-1185">Reference proteome</keyword>
<comment type="similarity">
    <text evidence="9">Belongs to the peroxiredoxin family. BCP/PrxQ subfamily.</text>
</comment>
<evidence type="ECO:0000256" key="4">
    <source>
        <dbReference type="ARBA" id="ARBA00022862"/>
    </source>
</evidence>
<keyword evidence="4" id="KW-0049">Antioxidant</keyword>
<dbReference type="Proteomes" id="UP000559027">
    <property type="component" value="Unassembled WGS sequence"/>
</dbReference>
<keyword evidence="7" id="KW-0676">Redox-active center</keyword>
<feature type="domain" description="Thioredoxin" evidence="12">
    <location>
        <begin position="6"/>
        <end position="156"/>
    </location>
</feature>
<dbReference type="GO" id="GO:0008379">
    <property type="term" value="F:thioredoxin peroxidase activity"/>
    <property type="evidence" value="ECO:0007669"/>
    <property type="project" value="TreeGrafter"/>
</dbReference>
<dbReference type="EC" id="1.11.1.24" evidence="2"/>
<evidence type="ECO:0000256" key="10">
    <source>
        <dbReference type="ARBA" id="ARBA00049091"/>
    </source>
</evidence>
<dbReference type="SUPFAM" id="SSF52833">
    <property type="entry name" value="Thioredoxin-like"/>
    <property type="match status" value="1"/>
</dbReference>
<evidence type="ECO:0000256" key="9">
    <source>
        <dbReference type="ARBA" id="ARBA00038489"/>
    </source>
</evidence>
<dbReference type="InterPro" id="IPR000866">
    <property type="entry name" value="AhpC/TSA"/>
</dbReference>
<dbReference type="PANTHER" id="PTHR42801:SF4">
    <property type="entry name" value="AHPC_TSA FAMILY PROTEIN"/>
    <property type="match status" value="1"/>
</dbReference>
<dbReference type="OrthoDB" id="338622at2759"/>
<reference evidence="13 14" key="1">
    <citation type="journal article" date="2020" name="ISME J.">
        <title>Uncovering the hidden diversity of litter-decomposition mechanisms in mushroom-forming fungi.</title>
        <authorList>
            <person name="Floudas D."/>
            <person name="Bentzer J."/>
            <person name="Ahren D."/>
            <person name="Johansson T."/>
            <person name="Persson P."/>
            <person name="Tunlid A."/>
        </authorList>
    </citation>
    <scope>NUCLEOTIDE SEQUENCE [LARGE SCALE GENOMIC DNA]</scope>
    <source>
        <strain evidence="13 14">CBS 146.42</strain>
    </source>
</reference>
<sequence length="168" mass="18687">MSGFKSLIGKPAPPFKLKNYDGQDYDVSPGKTGLPLVIFFYPESGSYGCTREACQFRDLVAEKATFSPDKVQVIGISPDPVEKQKAFVEKEKLTYPVLSDESKDVFNSYGIGRGMWGLVQVARVTFVIDREGVVRDAVEGTMNYGAHTKFVEKWLEKEAGERTTVDTD</sequence>
<dbReference type="InterPro" id="IPR013766">
    <property type="entry name" value="Thioredoxin_domain"/>
</dbReference>
<dbReference type="GO" id="GO:0005737">
    <property type="term" value="C:cytoplasm"/>
    <property type="evidence" value="ECO:0007669"/>
    <property type="project" value="TreeGrafter"/>
</dbReference>
<feature type="active site" description="Cysteine sulfenic acid (-SOH) intermediate; for peroxidase activity" evidence="11">
    <location>
        <position position="49"/>
    </location>
</feature>
<keyword evidence="6" id="KW-1015">Disulfide bond</keyword>
<dbReference type="GO" id="GO:0034599">
    <property type="term" value="P:cellular response to oxidative stress"/>
    <property type="evidence" value="ECO:0007669"/>
    <property type="project" value="TreeGrafter"/>
</dbReference>
<proteinExistence type="inferred from homology"/>
<evidence type="ECO:0000256" key="3">
    <source>
        <dbReference type="ARBA" id="ARBA00022559"/>
    </source>
</evidence>
<evidence type="ECO:0000256" key="8">
    <source>
        <dbReference type="ARBA" id="ARBA00032824"/>
    </source>
</evidence>
<evidence type="ECO:0000256" key="1">
    <source>
        <dbReference type="ARBA" id="ARBA00011245"/>
    </source>
</evidence>
<dbReference type="PIRSF" id="PIRSF000239">
    <property type="entry name" value="AHPC"/>
    <property type="match status" value="1"/>
</dbReference>
<evidence type="ECO:0000256" key="5">
    <source>
        <dbReference type="ARBA" id="ARBA00023002"/>
    </source>
</evidence>
<dbReference type="Gene3D" id="3.40.30.10">
    <property type="entry name" value="Glutaredoxin"/>
    <property type="match status" value="1"/>
</dbReference>
<evidence type="ECO:0000259" key="12">
    <source>
        <dbReference type="PROSITE" id="PS51352"/>
    </source>
</evidence>
<dbReference type="AlphaFoldDB" id="A0A8H5G8U1"/>
<dbReference type="EMBL" id="JAACJO010000003">
    <property type="protein sequence ID" value="KAF5360469.1"/>
    <property type="molecule type" value="Genomic_DNA"/>
</dbReference>
<gene>
    <name evidence="13" type="ORF">D9756_004729</name>
</gene>
<comment type="subunit">
    <text evidence="1">Monomer.</text>
</comment>
<dbReference type="GO" id="GO:0045454">
    <property type="term" value="P:cell redox homeostasis"/>
    <property type="evidence" value="ECO:0007669"/>
    <property type="project" value="TreeGrafter"/>
</dbReference>